<dbReference type="OrthoDB" id="546434at2759"/>
<evidence type="ECO:0000256" key="3">
    <source>
        <dbReference type="SAM" id="MobiDB-lite"/>
    </source>
</evidence>
<dbReference type="PANTHER" id="PTHR23113">
    <property type="entry name" value="GUANINE NUCLEOTIDE EXCHANGE FACTOR"/>
    <property type="match status" value="1"/>
</dbReference>
<dbReference type="OMA" id="CQAITSP"/>
<dbReference type="InterPro" id="IPR001202">
    <property type="entry name" value="WW_dom"/>
</dbReference>
<evidence type="ECO:0000259" key="5">
    <source>
        <dbReference type="PROSITE" id="PS50020"/>
    </source>
</evidence>
<feature type="region of interest" description="Disordered" evidence="3">
    <location>
        <begin position="527"/>
        <end position="561"/>
    </location>
</feature>
<gene>
    <name evidence="7" type="ORF">RO3G_13944</name>
</gene>
<dbReference type="Gene3D" id="1.20.870.10">
    <property type="entry name" value="Son of sevenless (SoS) protein Chain: S domain 1"/>
    <property type="match status" value="2"/>
</dbReference>
<dbReference type="GO" id="GO:0005886">
    <property type="term" value="C:plasma membrane"/>
    <property type="evidence" value="ECO:0007669"/>
    <property type="project" value="TreeGrafter"/>
</dbReference>
<feature type="compositionally biased region" description="Acidic residues" evidence="3">
    <location>
        <begin position="122"/>
        <end position="134"/>
    </location>
</feature>
<evidence type="ECO:0000259" key="4">
    <source>
        <dbReference type="PROSITE" id="PS50009"/>
    </source>
</evidence>
<dbReference type="InterPro" id="IPR019804">
    <property type="entry name" value="Ras_G-nucl-exch_fac_CS"/>
</dbReference>
<dbReference type="SMART" id="SM00147">
    <property type="entry name" value="RasGEF"/>
    <property type="match status" value="1"/>
</dbReference>
<feature type="compositionally biased region" description="Polar residues" evidence="3">
    <location>
        <begin position="481"/>
        <end position="490"/>
    </location>
</feature>
<keyword evidence="1 2" id="KW-0344">Guanine-nucleotide releasing factor</keyword>
<evidence type="ECO:0000259" key="6">
    <source>
        <dbReference type="PROSITE" id="PS50212"/>
    </source>
</evidence>
<dbReference type="PROSITE" id="PS50212">
    <property type="entry name" value="RASGEF_NTER"/>
    <property type="match status" value="1"/>
</dbReference>
<sequence>MTEDGRSWYYYNEYTGKITHQNPLLSEQDTDNIIDKREQKIMDHRDSFFHPSQPIEEEEEIIKDQINSENAPTTAELMDNWVERKTPQGRVYFCNLITQETTWDYDEIDVETGRLKKTKQESEEEEEDEEEDKENENNTFRDAVQEQSESKELTWSKIASDIAFGIHELTAATTKRQRDEIQPKASAIVESIRLMLYASRSLDKDSHIFQEPAFREPRRAITSTLSKLVLDSKLSADLSDQSTTAMIFDKIQKDANDVLVAVRNFVTLCQQRNVDISNVCPKLIKDPSQLPFDPYLPESSNNPKIPITSTSNVTSETNSSLLQKARYLLNQDLVVSLQVYSHQIYTSAEEVSAIAHNIHTMHNKDKSLVFNDERASSVTFRQNIYSAIGHLFGAVQKLTDLQVDISEATHTVDQAVINIENVIETVEQSVIAMVNERKFNMGATPDNSFTLSPTASTVTNSMRNTSNRASFSDSVLDHQSESGGTFPSSRSQDESHESEFGDFNIDDSKSIRRPTLGVAGISDIVNRRRQQSIRPDDRPADSTDTLGYDHHPDEIEIGPDGSIKGGTLPALVERLTVHNTLDTNFIATFLLTYRSFCTSEEFVSLLEDRYNLRPPERLTPEQLEMWTERKQKLVRLRVFNVMKNWLENYYIDEDEHLLGRFEHFTKSYIRDSSEFAAKQILNLIKKRVEAGGEMKKIIPNPISGPEPIVPKNMTNVTLLDMDPIEMARQLSILDFKLYSSIRSIECLGKAWSRDGIHGSIAVNIKKSIKYCNRLTAWVTESILSYEEPKKRATIIKHWVQVADMCNRNTTQTLASIRKLLGANRNFVEYREIIHSVNPPCIPFLGIYLQDLTFIEDGNPDFLRKSNNLINFAKRQKVAEVIRELKQFQSFAYNFHTIPEIQEFIKVQLDHEHDVEQLYERSLQLEPRVTEQPVSIYLSGNVM</sequence>
<feature type="region of interest" description="Disordered" evidence="3">
    <location>
        <begin position="444"/>
        <end position="506"/>
    </location>
</feature>
<dbReference type="VEuPathDB" id="FungiDB:RO3G_13944"/>
<dbReference type="InterPro" id="IPR036964">
    <property type="entry name" value="RASGEF_cat_dom_sf"/>
</dbReference>
<feature type="compositionally biased region" description="Polar residues" evidence="3">
    <location>
        <begin position="445"/>
        <end position="473"/>
    </location>
</feature>
<reference evidence="7 8" key="1">
    <citation type="journal article" date="2009" name="PLoS Genet.">
        <title>Genomic analysis of the basal lineage fungus Rhizopus oryzae reveals a whole-genome duplication.</title>
        <authorList>
            <person name="Ma L.-J."/>
            <person name="Ibrahim A.S."/>
            <person name="Skory C."/>
            <person name="Grabherr M.G."/>
            <person name="Burger G."/>
            <person name="Butler M."/>
            <person name="Elias M."/>
            <person name="Idnurm A."/>
            <person name="Lang B.F."/>
            <person name="Sone T."/>
            <person name="Abe A."/>
            <person name="Calvo S.E."/>
            <person name="Corrochano L.M."/>
            <person name="Engels R."/>
            <person name="Fu J."/>
            <person name="Hansberg W."/>
            <person name="Kim J.-M."/>
            <person name="Kodira C.D."/>
            <person name="Koehrsen M.J."/>
            <person name="Liu B."/>
            <person name="Miranda-Saavedra D."/>
            <person name="O'Leary S."/>
            <person name="Ortiz-Castellanos L."/>
            <person name="Poulter R."/>
            <person name="Rodriguez-Romero J."/>
            <person name="Ruiz-Herrera J."/>
            <person name="Shen Y.-Q."/>
            <person name="Zeng Q."/>
            <person name="Galagan J."/>
            <person name="Birren B.W."/>
            <person name="Cuomo C.A."/>
            <person name="Wickes B.L."/>
        </authorList>
    </citation>
    <scope>NUCLEOTIDE SEQUENCE [LARGE SCALE GENOMIC DNA]</scope>
    <source>
        <strain evidence="8">RA 99-880 / ATCC MYA-4621 / FGSC 9543 / NRRL 43880</strain>
    </source>
</reference>
<feature type="domain" description="WW" evidence="5">
    <location>
        <begin position="75"/>
        <end position="108"/>
    </location>
</feature>
<dbReference type="InterPro" id="IPR056685">
    <property type="entry name" value="DUF7783"/>
</dbReference>
<evidence type="ECO:0000256" key="1">
    <source>
        <dbReference type="ARBA" id="ARBA00022658"/>
    </source>
</evidence>
<dbReference type="GO" id="GO:0005085">
    <property type="term" value="F:guanyl-nucleotide exchange factor activity"/>
    <property type="evidence" value="ECO:0007669"/>
    <property type="project" value="UniProtKB-KW"/>
</dbReference>
<dbReference type="FunCoup" id="I1CLA3">
    <property type="interactions" value="69"/>
</dbReference>
<dbReference type="STRING" id="246409.I1CLA3"/>
<keyword evidence="8" id="KW-1185">Reference proteome</keyword>
<dbReference type="CDD" id="cd00155">
    <property type="entry name" value="RasGEF"/>
    <property type="match status" value="1"/>
</dbReference>
<dbReference type="GeneID" id="93620909"/>
<feature type="domain" description="N-terminal Ras-GEF" evidence="6">
    <location>
        <begin position="559"/>
        <end position="688"/>
    </location>
</feature>
<dbReference type="InParanoid" id="I1CLA3"/>
<dbReference type="InterPro" id="IPR036020">
    <property type="entry name" value="WW_dom_sf"/>
</dbReference>
<dbReference type="InterPro" id="IPR001895">
    <property type="entry name" value="RASGEF_cat_dom"/>
</dbReference>
<evidence type="ECO:0008006" key="9">
    <source>
        <dbReference type="Google" id="ProtNLM"/>
    </source>
</evidence>
<name>I1CLA3_RHIO9</name>
<dbReference type="InterPro" id="IPR008937">
    <property type="entry name" value="Ras-like_GEF"/>
</dbReference>
<dbReference type="Pfam" id="PF00618">
    <property type="entry name" value="RasGEF_N"/>
    <property type="match status" value="1"/>
</dbReference>
<dbReference type="RefSeq" id="XP_067524629.1">
    <property type="nucleotide sequence ID" value="XM_067668528.1"/>
</dbReference>
<dbReference type="Pfam" id="PF00397">
    <property type="entry name" value="WW"/>
    <property type="match status" value="1"/>
</dbReference>
<dbReference type="CDD" id="cd06224">
    <property type="entry name" value="REM"/>
    <property type="match status" value="1"/>
</dbReference>
<dbReference type="eggNOG" id="KOG3417">
    <property type="taxonomic scope" value="Eukaryota"/>
</dbReference>
<dbReference type="InterPro" id="IPR023578">
    <property type="entry name" value="Ras_GEF_dom_sf"/>
</dbReference>
<organism evidence="7 8">
    <name type="scientific">Rhizopus delemar (strain RA 99-880 / ATCC MYA-4621 / FGSC 9543 / NRRL 43880)</name>
    <name type="common">Mucormycosis agent</name>
    <name type="synonym">Rhizopus arrhizus var. delemar</name>
    <dbReference type="NCBI Taxonomy" id="246409"/>
    <lineage>
        <taxon>Eukaryota</taxon>
        <taxon>Fungi</taxon>
        <taxon>Fungi incertae sedis</taxon>
        <taxon>Mucoromycota</taxon>
        <taxon>Mucoromycotina</taxon>
        <taxon>Mucoromycetes</taxon>
        <taxon>Mucorales</taxon>
        <taxon>Mucorineae</taxon>
        <taxon>Rhizopodaceae</taxon>
        <taxon>Rhizopus</taxon>
    </lineage>
</organism>
<dbReference type="SMART" id="SM00456">
    <property type="entry name" value="WW"/>
    <property type="match status" value="1"/>
</dbReference>
<feature type="compositionally biased region" description="Basic and acidic residues" evidence="3">
    <location>
        <begin position="534"/>
        <end position="554"/>
    </location>
</feature>
<feature type="domain" description="Ras-GEF" evidence="4">
    <location>
        <begin position="722"/>
        <end position="927"/>
    </location>
</feature>
<dbReference type="Pfam" id="PF00617">
    <property type="entry name" value="RasGEF"/>
    <property type="match status" value="2"/>
</dbReference>
<protein>
    <recommendedName>
        <fullName evidence="9">Ras GEF</fullName>
    </recommendedName>
</protein>
<dbReference type="PROSITE" id="PS00720">
    <property type="entry name" value="RASGEF"/>
    <property type="match status" value="1"/>
</dbReference>
<feature type="region of interest" description="Disordered" evidence="3">
    <location>
        <begin position="116"/>
        <end position="147"/>
    </location>
</feature>
<proteinExistence type="predicted"/>
<dbReference type="SMART" id="SM00229">
    <property type="entry name" value="RasGEFN"/>
    <property type="match status" value="1"/>
</dbReference>
<dbReference type="PROSITE" id="PS50009">
    <property type="entry name" value="RASGEF_CAT"/>
    <property type="match status" value="1"/>
</dbReference>
<evidence type="ECO:0000256" key="2">
    <source>
        <dbReference type="PROSITE-ProRule" id="PRU00168"/>
    </source>
</evidence>
<dbReference type="AlphaFoldDB" id="I1CLA3"/>
<accession>I1CLA3</accession>
<dbReference type="CDD" id="cd00201">
    <property type="entry name" value="WW"/>
    <property type="match status" value="1"/>
</dbReference>
<evidence type="ECO:0000313" key="8">
    <source>
        <dbReference type="Proteomes" id="UP000009138"/>
    </source>
</evidence>
<dbReference type="EMBL" id="CH476744">
    <property type="protein sequence ID" value="EIE89233.1"/>
    <property type="molecule type" value="Genomic_DNA"/>
</dbReference>
<dbReference type="InterPro" id="IPR000651">
    <property type="entry name" value="Ras-like_Gua-exchang_fac_N"/>
</dbReference>
<evidence type="ECO:0000313" key="7">
    <source>
        <dbReference type="EMBL" id="EIE89233.1"/>
    </source>
</evidence>
<dbReference type="Gene3D" id="2.20.70.10">
    <property type="match status" value="1"/>
</dbReference>
<dbReference type="GO" id="GO:0007265">
    <property type="term" value="P:Ras protein signal transduction"/>
    <property type="evidence" value="ECO:0007669"/>
    <property type="project" value="TreeGrafter"/>
</dbReference>
<dbReference type="Gene3D" id="1.10.840.10">
    <property type="entry name" value="Ras guanine-nucleotide exchange factors catalytic domain"/>
    <property type="match status" value="2"/>
</dbReference>
<dbReference type="Proteomes" id="UP000009138">
    <property type="component" value="Unassembled WGS sequence"/>
</dbReference>
<dbReference type="SUPFAM" id="SSF48366">
    <property type="entry name" value="Ras GEF"/>
    <property type="match status" value="1"/>
</dbReference>
<dbReference type="PROSITE" id="PS50020">
    <property type="entry name" value="WW_DOMAIN_2"/>
    <property type="match status" value="1"/>
</dbReference>
<dbReference type="Pfam" id="PF25006">
    <property type="entry name" value="DUF7783"/>
    <property type="match status" value="1"/>
</dbReference>
<dbReference type="SUPFAM" id="SSF51045">
    <property type="entry name" value="WW domain"/>
    <property type="match status" value="1"/>
</dbReference>
<dbReference type="PANTHER" id="PTHR23113:SF368">
    <property type="entry name" value="CELL DIVISION CONTROL PROTEIN 25"/>
    <property type="match status" value="1"/>
</dbReference>